<sequence length="90" mass="10829">MSMGLFSFFKRKKREISDEEIDFFVKVKENYKNFRIAMPYEKEIKSYKNDIDSYSHFETSNFSENFRDNIDIITDPAYSSVQGNIYHDNN</sequence>
<dbReference type="EMBL" id="DS990443">
    <property type="protein sequence ID" value="EEQ63655.1"/>
    <property type="molecule type" value="Genomic_DNA"/>
</dbReference>
<accession>C5F061</accession>
<proteinExistence type="predicted"/>
<protein>
    <submittedName>
        <fullName evidence="1">Uncharacterized protein</fullName>
    </submittedName>
</protein>
<evidence type="ECO:0000313" key="1">
    <source>
        <dbReference type="EMBL" id="EEQ63655.1"/>
    </source>
</evidence>
<gene>
    <name evidence="1" type="ORF">HPMG_01112</name>
</gene>
<evidence type="ECO:0000313" key="2">
    <source>
        <dbReference type="Proteomes" id="UP000003953"/>
    </source>
</evidence>
<dbReference type="AlphaFoldDB" id="C5F061"/>
<name>C5F061_9HELI</name>
<dbReference type="HOGENOM" id="CLU_2436765_0_0_7"/>
<reference evidence="2" key="1">
    <citation type="journal article" date="2014" name="Genome Announc.">
        <title>Draft genome sequences of six enterohepatic helicobacter species isolated from humans and one from rhesus macaques.</title>
        <authorList>
            <person name="Shen Z."/>
            <person name="Sheh A."/>
            <person name="Young S.K."/>
            <person name="Abouelliel A."/>
            <person name="Ward D.V."/>
            <person name="Earl A.M."/>
            <person name="Fox J.G."/>
        </authorList>
    </citation>
    <scope>NUCLEOTIDE SEQUENCE [LARGE SCALE GENOMIC DNA]</scope>
    <source>
        <strain evidence="2">MIT 98-5489</strain>
    </source>
</reference>
<dbReference type="Proteomes" id="UP000003953">
    <property type="component" value="Unassembled WGS sequence"/>
</dbReference>
<keyword evidence="2" id="KW-1185">Reference proteome</keyword>
<organism evidence="1 2">
    <name type="scientific">Helicobacter pullorum MIT 98-5489</name>
    <dbReference type="NCBI Taxonomy" id="537972"/>
    <lineage>
        <taxon>Bacteria</taxon>
        <taxon>Pseudomonadati</taxon>
        <taxon>Campylobacterota</taxon>
        <taxon>Epsilonproteobacteria</taxon>
        <taxon>Campylobacterales</taxon>
        <taxon>Helicobacteraceae</taxon>
        <taxon>Helicobacter</taxon>
    </lineage>
</organism>